<dbReference type="PANTHER" id="PTHR33295">
    <property type="entry name" value="ATPASE"/>
    <property type="match status" value="1"/>
</dbReference>
<feature type="domain" description="AAA" evidence="1">
    <location>
        <begin position="40"/>
        <end position="171"/>
    </location>
</feature>
<dbReference type="KEGG" id="mgly:NCTC10194_00363"/>
<evidence type="ECO:0000259" key="1">
    <source>
        <dbReference type="Pfam" id="PF13173"/>
    </source>
</evidence>
<dbReference type="AlphaFoldDB" id="A0A449AV00"/>
<dbReference type="Pfam" id="PF13173">
    <property type="entry name" value="AAA_14"/>
    <property type="match status" value="1"/>
</dbReference>
<evidence type="ECO:0000313" key="3">
    <source>
        <dbReference type="Proteomes" id="UP000290815"/>
    </source>
</evidence>
<dbReference type="Proteomes" id="UP000290815">
    <property type="component" value="Chromosome"/>
</dbReference>
<dbReference type="Gene3D" id="3.40.50.300">
    <property type="entry name" value="P-loop containing nucleotide triphosphate hydrolases"/>
    <property type="match status" value="1"/>
</dbReference>
<organism evidence="2 3">
    <name type="scientific">Mycoplasmopsis glycophila</name>
    <dbReference type="NCBI Taxonomy" id="171285"/>
    <lineage>
        <taxon>Bacteria</taxon>
        <taxon>Bacillati</taxon>
        <taxon>Mycoplasmatota</taxon>
        <taxon>Mycoplasmoidales</taxon>
        <taxon>Metamycoplasmataceae</taxon>
        <taxon>Mycoplasmopsis</taxon>
    </lineage>
</organism>
<dbReference type="PANTHER" id="PTHR33295:SF18">
    <property type="entry name" value="AAA+ ATPASE DOMAIN-CONTAINING PROTEIN"/>
    <property type="match status" value="1"/>
</dbReference>
<evidence type="ECO:0000313" key="2">
    <source>
        <dbReference type="EMBL" id="VEU70354.1"/>
    </source>
</evidence>
<gene>
    <name evidence="2" type="ORF">NCTC10194_00363</name>
</gene>
<dbReference type="InterPro" id="IPR027417">
    <property type="entry name" value="P-loop_NTPase"/>
</dbReference>
<name>A0A449AV00_9BACT</name>
<dbReference type="SUPFAM" id="SSF52540">
    <property type="entry name" value="P-loop containing nucleoside triphosphate hydrolases"/>
    <property type="match status" value="1"/>
</dbReference>
<protein>
    <submittedName>
        <fullName evidence="2">Putative ATPase, AAA+ superfamily</fullName>
    </submittedName>
</protein>
<dbReference type="InterPro" id="IPR041682">
    <property type="entry name" value="AAA_14"/>
</dbReference>
<reference evidence="2 3" key="1">
    <citation type="submission" date="2019-01" db="EMBL/GenBank/DDBJ databases">
        <authorList>
            <consortium name="Pathogen Informatics"/>
        </authorList>
    </citation>
    <scope>NUCLEOTIDE SEQUENCE [LARGE SCALE GENOMIC DNA]</scope>
    <source>
        <strain evidence="2 3">NCTC10194</strain>
    </source>
</reference>
<keyword evidence="3" id="KW-1185">Reference proteome</keyword>
<dbReference type="EMBL" id="LR215024">
    <property type="protein sequence ID" value="VEU70354.1"/>
    <property type="molecule type" value="Genomic_DNA"/>
</dbReference>
<proteinExistence type="predicted"/>
<accession>A0A449AV00</accession>
<sequence length="319" mass="37599">MYILQEDNGLVDIRKGKNMKDHVFKREKYINQLISKINNNLIKIVTGIRRSGKSYLVFKLFKNYLLSNNIKSEQIIEIKLDFFSNLKYQEPEEFLKFVYSKTEKEGNYFILVDEIQLLSDFPAVLNELLGNDKYDIYVTGSNSKFLSKDIETALRGRGDVVHLFPLSFKEVWENEQHHNQIEKVWEEYFLYGGIPLVNKMEDDYDKREYLRRLFNETYIKDILERNKLVNTLEINQLTDVLASNIGCLTNLQKLSNTFKSVHKSDISAHTLNKYVEYLKDSFLIDEIIRYDIKGKKYIRNVSGQFRPTGVKSIKVLARI</sequence>